<organism evidence="1">
    <name type="scientific">marine sediment metagenome</name>
    <dbReference type="NCBI Taxonomy" id="412755"/>
    <lineage>
        <taxon>unclassified sequences</taxon>
        <taxon>metagenomes</taxon>
        <taxon>ecological metagenomes</taxon>
    </lineage>
</organism>
<dbReference type="AlphaFoldDB" id="X1PSG8"/>
<evidence type="ECO:0000313" key="1">
    <source>
        <dbReference type="EMBL" id="GAI33819.1"/>
    </source>
</evidence>
<dbReference type="Gene3D" id="3.20.20.140">
    <property type="entry name" value="Metal-dependent hydrolases"/>
    <property type="match status" value="1"/>
</dbReference>
<evidence type="ECO:0008006" key="2">
    <source>
        <dbReference type="Google" id="ProtNLM"/>
    </source>
</evidence>
<gene>
    <name evidence="1" type="ORF">S06H3_49218</name>
</gene>
<feature type="non-terminal residue" evidence="1">
    <location>
        <position position="252"/>
    </location>
</feature>
<proteinExistence type="predicted"/>
<reference evidence="1" key="1">
    <citation type="journal article" date="2014" name="Front. Microbiol.">
        <title>High frequency of phylogenetically diverse reductive dehalogenase-homologous genes in deep subseafloor sedimentary metagenomes.</title>
        <authorList>
            <person name="Kawai M."/>
            <person name="Futagami T."/>
            <person name="Toyoda A."/>
            <person name="Takaki Y."/>
            <person name="Nishi S."/>
            <person name="Hori S."/>
            <person name="Arai W."/>
            <person name="Tsubouchi T."/>
            <person name="Morono Y."/>
            <person name="Uchiyama I."/>
            <person name="Ito T."/>
            <person name="Fujiyama A."/>
            <person name="Inagaki F."/>
            <person name="Takami H."/>
        </authorList>
    </citation>
    <scope>NUCLEOTIDE SEQUENCE</scope>
    <source>
        <strain evidence="1">Expedition CK06-06</strain>
    </source>
</reference>
<dbReference type="Pfam" id="PF12228">
    <property type="entry name" value="DUF3604"/>
    <property type="match status" value="2"/>
</dbReference>
<dbReference type="EMBL" id="BARV01031067">
    <property type="protein sequence ID" value="GAI33819.1"/>
    <property type="molecule type" value="Genomic_DNA"/>
</dbReference>
<dbReference type="NCBIfam" id="NF038032">
    <property type="entry name" value="CehA_McbA_metalo"/>
    <property type="match status" value="1"/>
</dbReference>
<sequence length="252" mass="28097">MSLARDPKVKEEYIKTINSFNEPGRFVTLVGYEWTTWARSGDKCVYFRAADGPFLAPDDPDTNDPEKLWKALKGVEALTIPHHPMMGGRTDWRYKNDQFQRLVEIFSWWGCSEEGSEYSVRAALARGHKLGFIGGTDNHFGQPATGRTHPEEGAGLAAVYAAELTREAIFDALAARHCYATTGSPIVLEFFVNGRMMGEEISAPENSGSQIIARVAGTEEIERIELIKNNLVITSKETQGSVVEFKYKDERG</sequence>
<accession>X1PSG8</accession>
<comment type="caution">
    <text evidence="1">The sequence shown here is derived from an EMBL/GenBank/DDBJ whole genome shotgun (WGS) entry which is preliminary data.</text>
</comment>
<name>X1PSG8_9ZZZZ</name>
<protein>
    <recommendedName>
        <fullName evidence="2">DUF3604 domain-containing protein</fullName>
    </recommendedName>
</protein>
<dbReference type="SUPFAM" id="SSF89550">
    <property type="entry name" value="PHP domain-like"/>
    <property type="match status" value="1"/>
</dbReference>
<dbReference type="InterPro" id="IPR016195">
    <property type="entry name" value="Pol/histidinol_Pase-like"/>
</dbReference>
<dbReference type="InterPro" id="IPR022028">
    <property type="entry name" value="DUF3604"/>
</dbReference>